<dbReference type="GO" id="GO:0001097">
    <property type="term" value="F:TFIIH-class transcription factor complex binding"/>
    <property type="evidence" value="ECO:0007669"/>
    <property type="project" value="TreeGrafter"/>
</dbReference>
<dbReference type="GO" id="GO:0003743">
    <property type="term" value="F:translation initiation factor activity"/>
    <property type="evidence" value="ECO:0007669"/>
    <property type="project" value="UniProtKB-KW"/>
</dbReference>
<evidence type="ECO:0000313" key="10">
    <source>
        <dbReference type="EMBL" id="KAF2689959.1"/>
    </source>
</evidence>
<dbReference type="PANTHER" id="PTHR12716">
    <property type="entry name" value="TRANSCRIPTION INITIATION FACTOR IIE, BETA SUBUNIT"/>
    <property type="match status" value="1"/>
</dbReference>
<dbReference type="PANTHER" id="PTHR12716:SF8">
    <property type="entry name" value="TRANSCRIPTION INITIATION FACTOR IIE SUBUNIT BETA"/>
    <property type="match status" value="1"/>
</dbReference>
<dbReference type="InterPro" id="IPR040501">
    <property type="entry name" value="TFA2_Winged_2"/>
</dbReference>
<evidence type="ECO:0000256" key="8">
    <source>
        <dbReference type="SAM" id="MobiDB-lite"/>
    </source>
</evidence>
<dbReference type="GO" id="GO:0006367">
    <property type="term" value="P:transcription initiation at RNA polymerase II promoter"/>
    <property type="evidence" value="ECO:0007669"/>
    <property type="project" value="UniProtKB-UniRule"/>
</dbReference>
<organism evidence="10 11">
    <name type="scientific">Lentithecium fluviatile CBS 122367</name>
    <dbReference type="NCBI Taxonomy" id="1168545"/>
    <lineage>
        <taxon>Eukaryota</taxon>
        <taxon>Fungi</taxon>
        <taxon>Dikarya</taxon>
        <taxon>Ascomycota</taxon>
        <taxon>Pezizomycotina</taxon>
        <taxon>Dothideomycetes</taxon>
        <taxon>Pleosporomycetidae</taxon>
        <taxon>Pleosporales</taxon>
        <taxon>Massarineae</taxon>
        <taxon>Lentitheciaceae</taxon>
        <taxon>Lentithecium</taxon>
    </lineage>
</organism>
<dbReference type="Proteomes" id="UP000799291">
    <property type="component" value="Unassembled WGS sequence"/>
</dbReference>
<feature type="compositionally biased region" description="Basic residues" evidence="8">
    <location>
        <begin position="234"/>
        <end position="245"/>
    </location>
</feature>
<dbReference type="CDD" id="cd07977">
    <property type="entry name" value="TFIIE_beta_winged_helix"/>
    <property type="match status" value="1"/>
</dbReference>
<dbReference type="GO" id="GO:0003677">
    <property type="term" value="F:DNA binding"/>
    <property type="evidence" value="ECO:0007669"/>
    <property type="project" value="UniProtKB-UniRule"/>
</dbReference>
<evidence type="ECO:0000256" key="4">
    <source>
        <dbReference type="ARBA" id="ARBA00023163"/>
    </source>
</evidence>
<dbReference type="Pfam" id="PF02186">
    <property type="entry name" value="TFIIE_beta"/>
    <property type="match status" value="1"/>
</dbReference>
<keyword evidence="4 7" id="KW-0804">Transcription</keyword>
<comment type="function">
    <text evidence="6 7">Recruits TFIIH to the initiation complex and stimulates the RNA polymerase II C-terminal domain kinase and DNA-dependent ATPase activities of TFIIH. Both TFIIH and TFIIE are required for promoter clearance by RNA polymerase.</text>
</comment>
<evidence type="ECO:0000256" key="3">
    <source>
        <dbReference type="ARBA" id="ARBA00023125"/>
    </source>
</evidence>
<evidence type="ECO:0000256" key="1">
    <source>
        <dbReference type="ARBA" id="ARBA00004123"/>
    </source>
</evidence>
<dbReference type="InterPro" id="IPR016656">
    <property type="entry name" value="TFIIE-bsu"/>
</dbReference>
<dbReference type="PIRSF" id="PIRSF016398">
    <property type="entry name" value="TFIIE-beta"/>
    <property type="match status" value="1"/>
</dbReference>
<keyword evidence="3 7" id="KW-0238">DNA-binding</keyword>
<gene>
    <name evidence="10" type="ORF">K458DRAFT_356368</name>
</gene>
<keyword evidence="10" id="KW-0396">Initiation factor</keyword>
<dbReference type="EMBL" id="MU005571">
    <property type="protein sequence ID" value="KAF2689959.1"/>
    <property type="molecule type" value="Genomic_DNA"/>
</dbReference>
<feature type="compositionally biased region" description="Low complexity" evidence="8">
    <location>
        <begin position="1"/>
        <end position="23"/>
    </location>
</feature>
<feature type="region of interest" description="Disordered" evidence="8">
    <location>
        <begin position="218"/>
        <end position="264"/>
    </location>
</feature>
<evidence type="ECO:0000256" key="2">
    <source>
        <dbReference type="ARBA" id="ARBA00023015"/>
    </source>
</evidence>
<keyword evidence="10" id="KW-0648">Protein biosynthesis</keyword>
<dbReference type="AlphaFoldDB" id="A0A6G1JIJ5"/>
<protein>
    <recommendedName>
        <fullName evidence="7">Transcription initiation factor IIE subunit beta</fullName>
    </recommendedName>
</protein>
<name>A0A6G1JIJ5_9PLEO</name>
<reference evidence="10" key="1">
    <citation type="journal article" date="2020" name="Stud. Mycol.">
        <title>101 Dothideomycetes genomes: a test case for predicting lifestyles and emergence of pathogens.</title>
        <authorList>
            <person name="Haridas S."/>
            <person name="Albert R."/>
            <person name="Binder M."/>
            <person name="Bloem J."/>
            <person name="Labutti K."/>
            <person name="Salamov A."/>
            <person name="Andreopoulos B."/>
            <person name="Baker S."/>
            <person name="Barry K."/>
            <person name="Bills G."/>
            <person name="Bluhm B."/>
            <person name="Cannon C."/>
            <person name="Castanera R."/>
            <person name="Culley D."/>
            <person name="Daum C."/>
            <person name="Ezra D."/>
            <person name="Gonzalez J."/>
            <person name="Henrissat B."/>
            <person name="Kuo A."/>
            <person name="Liang C."/>
            <person name="Lipzen A."/>
            <person name="Lutzoni F."/>
            <person name="Magnuson J."/>
            <person name="Mondo S."/>
            <person name="Nolan M."/>
            <person name="Ohm R."/>
            <person name="Pangilinan J."/>
            <person name="Park H.-J."/>
            <person name="Ramirez L."/>
            <person name="Alfaro M."/>
            <person name="Sun H."/>
            <person name="Tritt A."/>
            <person name="Yoshinaga Y."/>
            <person name="Zwiers L.-H."/>
            <person name="Turgeon B."/>
            <person name="Goodwin S."/>
            <person name="Spatafora J."/>
            <person name="Crous P."/>
            <person name="Grigoriev I."/>
        </authorList>
    </citation>
    <scope>NUCLEOTIDE SEQUENCE</scope>
    <source>
        <strain evidence="10">CBS 122367</strain>
    </source>
</reference>
<keyword evidence="5 7" id="KW-0539">Nucleus</keyword>
<evidence type="ECO:0000313" key="11">
    <source>
        <dbReference type="Proteomes" id="UP000799291"/>
    </source>
</evidence>
<comment type="subunit">
    <text evidence="7">Tetramer of two alpha and two beta chains.</text>
</comment>
<dbReference type="Pfam" id="PF22254">
    <property type="entry name" value="TFA2_E-tether"/>
    <property type="match status" value="1"/>
</dbReference>
<comment type="similarity">
    <text evidence="7">Belongs to the TFIIE beta subunit family.</text>
</comment>
<sequence length="264" mass="30244">MSFLKASSVARPSAPSPTPSNASGSGGKRKRPEESTVVYSQPQETGTGSHIYTQLTYTIDFLRQNQRWMTFKEIMEYLNVRADDHTTRQHLTTLFRSNNPQNRISYNPKDNTYRYKPKFDIRNTAQLKGYFQKQKSSQGLSVKDLKDGWANVHEDLKELEAKKEVLVKRNLKDQQARTVWGNDPSLVHKMDPEFANEWHKVQIPPNPDDLRNSLLAAGLKPSSAPRQVVASKPDKKKRKGPRRGGKQTNTHMANILKDFSHMRK</sequence>
<proteinExistence type="inferred from homology"/>
<feature type="region of interest" description="Disordered" evidence="8">
    <location>
        <begin position="1"/>
        <end position="45"/>
    </location>
</feature>
<accession>A0A6G1JIJ5</accession>
<dbReference type="Pfam" id="PF18121">
    <property type="entry name" value="TFA2_Winged_2"/>
    <property type="match status" value="1"/>
</dbReference>
<feature type="domain" description="TFIIE beta" evidence="9">
    <location>
        <begin position="43"/>
        <end position="122"/>
    </location>
</feature>
<dbReference type="OrthoDB" id="5323195at2759"/>
<evidence type="ECO:0000256" key="5">
    <source>
        <dbReference type="ARBA" id="ARBA00023242"/>
    </source>
</evidence>
<dbReference type="InterPro" id="IPR003166">
    <property type="entry name" value="TFIIE_bsu_DNA-bd"/>
</dbReference>
<dbReference type="InterPro" id="IPR054600">
    <property type="entry name" value="TFA2_E-tether"/>
</dbReference>
<dbReference type="GO" id="GO:0005673">
    <property type="term" value="C:transcription factor TFIIE complex"/>
    <property type="evidence" value="ECO:0007669"/>
    <property type="project" value="UniProtKB-UniRule"/>
</dbReference>
<comment type="subcellular location">
    <subcellularLocation>
        <location evidence="1 7">Nucleus</location>
    </subcellularLocation>
</comment>
<dbReference type="PROSITE" id="PS51351">
    <property type="entry name" value="TFIIE_BETA_C"/>
    <property type="match status" value="1"/>
</dbReference>
<evidence type="ECO:0000256" key="6">
    <source>
        <dbReference type="ARBA" id="ARBA00025581"/>
    </source>
</evidence>
<keyword evidence="2 7" id="KW-0805">Transcription regulation</keyword>
<evidence type="ECO:0000256" key="7">
    <source>
        <dbReference type="PIRNR" id="PIRNR016398"/>
    </source>
</evidence>
<evidence type="ECO:0000259" key="9">
    <source>
        <dbReference type="PROSITE" id="PS51351"/>
    </source>
</evidence>
<keyword evidence="11" id="KW-1185">Reference proteome</keyword>